<gene>
    <name evidence="2" type="ORF">IMG5_162560</name>
</gene>
<dbReference type="InterPro" id="IPR000626">
    <property type="entry name" value="Ubiquitin-like_dom"/>
</dbReference>
<evidence type="ECO:0000259" key="1">
    <source>
        <dbReference type="PROSITE" id="PS50053"/>
    </source>
</evidence>
<evidence type="ECO:0000313" key="3">
    <source>
        <dbReference type="Proteomes" id="UP000008983"/>
    </source>
</evidence>
<dbReference type="AlphaFoldDB" id="G0R084"/>
<dbReference type="PROSITE" id="PS50053">
    <property type="entry name" value="UBIQUITIN_2"/>
    <property type="match status" value="1"/>
</dbReference>
<dbReference type="Proteomes" id="UP000008983">
    <property type="component" value="Unassembled WGS sequence"/>
</dbReference>
<keyword evidence="2" id="KW-0689">Ribosomal protein</keyword>
<dbReference type="Gene3D" id="3.10.20.90">
    <property type="entry name" value="Phosphatidylinositol 3-kinase Catalytic Subunit, Chain A, domain 1"/>
    <property type="match status" value="1"/>
</dbReference>
<dbReference type="InParanoid" id="G0R084"/>
<dbReference type="SUPFAM" id="SSF54236">
    <property type="entry name" value="Ubiquitin-like"/>
    <property type="match status" value="1"/>
</dbReference>
<keyword evidence="3" id="KW-1185">Reference proteome</keyword>
<accession>G0R084</accession>
<feature type="non-terminal residue" evidence="2">
    <location>
        <position position="1"/>
    </location>
</feature>
<dbReference type="EMBL" id="GL984182">
    <property type="protein sequence ID" value="EGR29116.1"/>
    <property type="molecule type" value="Genomic_DNA"/>
</dbReference>
<evidence type="ECO:0000313" key="2">
    <source>
        <dbReference type="EMBL" id="EGR29116.1"/>
    </source>
</evidence>
<reference evidence="2 3" key="1">
    <citation type="submission" date="2011-07" db="EMBL/GenBank/DDBJ databases">
        <authorList>
            <person name="Coyne R."/>
            <person name="Brami D."/>
            <person name="Johnson J."/>
            <person name="Hostetler J."/>
            <person name="Hannick L."/>
            <person name="Clark T."/>
            <person name="Cassidy-Hanley D."/>
            <person name="Inman J."/>
        </authorList>
    </citation>
    <scope>NUCLEOTIDE SEQUENCE [LARGE SCALE GENOMIC DNA]</scope>
    <source>
        <strain evidence="2 3">G5</strain>
    </source>
</reference>
<proteinExistence type="predicted"/>
<dbReference type="InterPro" id="IPR029071">
    <property type="entry name" value="Ubiquitin-like_domsf"/>
</dbReference>
<organism evidence="2 3">
    <name type="scientific">Ichthyophthirius multifiliis</name>
    <name type="common">White spot disease agent</name>
    <name type="synonym">Ich</name>
    <dbReference type="NCBI Taxonomy" id="5932"/>
    <lineage>
        <taxon>Eukaryota</taxon>
        <taxon>Sar</taxon>
        <taxon>Alveolata</taxon>
        <taxon>Ciliophora</taxon>
        <taxon>Intramacronucleata</taxon>
        <taxon>Oligohymenophorea</taxon>
        <taxon>Hymenostomatida</taxon>
        <taxon>Ophryoglenina</taxon>
        <taxon>Ichthyophthirius</taxon>
    </lineage>
</organism>
<sequence>SKKIKIKKMQVQVLSLDGTTQVYSVQAEQSIQELKYQISKQFGLDEGMLTLVQNGCAQGNNEKVADDSTYYLSLKLLGGKKKKKKNPILVRKNLSINISQQNVGLQIIIMQMDQEKLH</sequence>
<keyword evidence="2" id="KW-0687">Ribonucleoprotein</keyword>
<dbReference type="GO" id="GO:0005840">
    <property type="term" value="C:ribosome"/>
    <property type="evidence" value="ECO:0007669"/>
    <property type="project" value="UniProtKB-KW"/>
</dbReference>
<dbReference type="RefSeq" id="XP_004030352.1">
    <property type="nucleotide sequence ID" value="XM_004030304.1"/>
</dbReference>
<protein>
    <submittedName>
        <fullName evidence="2">Ribosomal protein, putative</fullName>
    </submittedName>
</protein>
<name>G0R084_ICHMU</name>
<dbReference type="GeneID" id="14905214"/>
<feature type="domain" description="Ubiquitin-like" evidence="1">
    <location>
        <begin position="9"/>
        <end position="66"/>
    </location>
</feature>